<dbReference type="PANTHER" id="PTHR41368">
    <property type="entry name" value="PROTEIN YGHO"/>
    <property type="match status" value="1"/>
</dbReference>
<dbReference type="SUPFAM" id="SSF55729">
    <property type="entry name" value="Acyl-CoA N-acyltransferases (Nat)"/>
    <property type="match status" value="1"/>
</dbReference>
<organism evidence="1 2">
    <name type="scientific">Xylanibacter ruminicola</name>
    <name type="common">Prevotella ruminicola</name>
    <dbReference type="NCBI Taxonomy" id="839"/>
    <lineage>
        <taxon>Bacteria</taxon>
        <taxon>Pseudomonadati</taxon>
        <taxon>Bacteroidota</taxon>
        <taxon>Bacteroidia</taxon>
        <taxon>Bacteroidales</taxon>
        <taxon>Prevotellaceae</taxon>
        <taxon>Xylanibacter</taxon>
    </lineage>
</organism>
<reference evidence="1 2" key="1">
    <citation type="submission" date="2016-11" db="EMBL/GenBank/DDBJ databases">
        <authorList>
            <person name="Jaros S."/>
            <person name="Januszkiewicz K."/>
            <person name="Wedrychowicz H."/>
        </authorList>
    </citation>
    <scope>NUCLEOTIDE SEQUENCE [LARGE SCALE GENOMIC DNA]</scope>
    <source>
        <strain evidence="1 2">BPI-34</strain>
    </source>
</reference>
<proteinExistence type="predicted"/>
<evidence type="ECO:0000313" key="2">
    <source>
        <dbReference type="Proteomes" id="UP000184280"/>
    </source>
</evidence>
<name>A0A1M7I065_XYLRU</name>
<dbReference type="AlphaFoldDB" id="A0A1M7I065"/>
<sequence>MLFAIFFLSLHRFMLNEQRENMSAVEIRKVTDKKSLEAFIDFHYDLYKGNQYDAPNLFSDDLHTLSKDKNAAFEFCEAEYFLAYKDGKVAGRIAAIINHRANDKWNRQSLRFGWVDFIDDLEVSKALFDAAEQWGREKGMTEIVGPLGFTDMDPEGMLIEGYDQMGTMATIYNYPYYPKHLEQLGGWEKDNDYVEFKLIVPKEGIPEKFKKIAELVMKRYNLHPAHPKRSQVFGKEQIGRKVLDVVNKTFGHLYGYSQMTEAQIDEYLKMYFPMLDMDLICLIEDWNTPNHDIVGVGISITSMTRALQKCRRGRLWPFGWWHCLRALKFHKAECVDLMLVGILPEYQQKGANALLFYDLIPRYQKYGFKWGETNVEMETNEKVQSQWQYLEHTQHKRRRCFKKNL</sequence>
<dbReference type="Proteomes" id="UP000184280">
    <property type="component" value="Unassembled WGS sequence"/>
</dbReference>
<dbReference type="InterPro" id="IPR016181">
    <property type="entry name" value="Acyl_CoA_acyltransferase"/>
</dbReference>
<dbReference type="PROSITE" id="PS50890">
    <property type="entry name" value="PUA"/>
    <property type="match status" value="1"/>
</dbReference>
<accession>A0A1M7I065</accession>
<dbReference type="EMBL" id="FRCJ01000003">
    <property type="protein sequence ID" value="SHM34172.1"/>
    <property type="molecule type" value="Genomic_DNA"/>
</dbReference>
<protein>
    <recommendedName>
        <fullName evidence="3">N-acetyltransferase domain-containing protein</fullName>
    </recommendedName>
</protein>
<dbReference type="InterPro" id="IPR039968">
    <property type="entry name" value="BcerS-like"/>
</dbReference>
<dbReference type="PANTHER" id="PTHR41368:SF1">
    <property type="entry name" value="PROTEIN YGHO"/>
    <property type="match status" value="1"/>
</dbReference>
<gene>
    <name evidence="1" type="ORF">SAMN04488494_1737</name>
</gene>
<evidence type="ECO:0000313" key="1">
    <source>
        <dbReference type="EMBL" id="SHM34172.1"/>
    </source>
</evidence>
<evidence type="ECO:0008006" key="3">
    <source>
        <dbReference type="Google" id="ProtNLM"/>
    </source>
</evidence>